<dbReference type="InterPro" id="IPR009003">
    <property type="entry name" value="Peptidase_S1_PA"/>
</dbReference>
<evidence type="ECO:0000256" key="2">
    <source>
        <dbReference type="SAM" id="MobiDB-lite"/>
    </source>
</evidence>
<evidence type="ECO:0000313" key="6">
    <source>
        <dbReference type="Proteomes" id="UP000728032"/>
    </source>
</evidence>
<feature type="region of interest" description="Disordered" evidence="2">
    <location>
        <begin position="123"/>
        <end position="194"/>
    </location>
</feature>
<sequence length="448" mass="50377">MGLSARRQGWRSALYLIFYLFWCFCSGDTLKIRPKVCNNALGEEGTCMFVWECIKTEGKHLGTCVDGFLFGSCCGHNDTFNSIDQTIVHNTQHSQHSTHTIYTTHSTPNTHIFTNHFVESSTPSSLMTTGQSWSSRPTTYMTTTSTTTKPPTTTTSKPIPIKQFTKPPKPSTTSNFTESNTIESNESTQTPPLIPSSIAKPWPTAPTQVWPIQSNTPPNVLHTFRPPIFSIFSTYRPPSPSNTNNHNHFNAYKHNGPANHFPTDNFYNNHNNKEPFDHIADNKHFRLRDIPNECTIQCGVPQLMPQTKVVGGKNSAFGAWPWQVSVRRTSFFGFSSTHRCGGAILNNQWIATAGHCVDDLLLTQIRIRVGEYDFSSTLEPYPHIERGAKKKVVHPHYNFFTYENDLALVQLDEPIEFQPHVGPICLPPEHIDLLGKNATVTGWGRLSE</sequence>
<dbReference type="EMBL" id="OC917386">
    <property type="protein sequence ID" value="CAD7646906.1"/>
    <property type="molecule type" value="Genomic_DNA"/>
</dbReference>
<dbReference type="InterPro" id="IPR001314">
    <property type="entry name" value="Peptidase_S1A"/>
</dbReference>
<dbReference type="CDD" id="cd00190">
    <property type="entry name" value="Tryp_SPc"/>
    <property type="match status" value="1"/>
</dbReference>
<dbReference type="GO" id="GO:0006508">
    <property type="term" value="P:proteolysis"/>
    <property type="evidence" value="ECO:0007669"/>
    <property type="project" value="InterPro"/>
</dbReference>
<evidence type="ECO:0000259" key="4">
    <source>
        <dbReference type="PROSITE" id="PS50240"/>
    </source>
</evidence>
<organism evidence="5">
    <name type="scientific">Oppiella nova</name>
    <dbReference type="NCBI Taxonomy" id="334625"/>
    <lineage>
        <taxon>Eukaryota</taxon>
        <taxon>Metazoa</taxon>
        <taxon>Ecdysozoa</taxon>
        <taxon>Arthropoda</taxon>
        <taxon>Chelicerata</taxon>
        <taxon>Arachnida</taxon>
        <taxon>Acari</taxon>
        <taxon>Acariformes</taxon>
        <taxon>Sarcoptiformes</taxon>
        <taxon>Oribatida</taxon>
        <taxon>Brachypylina</taxon>
        <taxon>Oppioidea</taxon>
        <taxon>Oppiidae</taxon>
        <taxon>Oppiella</taxon>
    </lineage>
</organism>
<proteinExistence type="predicted"/>
<feature type="non-terminal residue" evidence="5">
    <location>
        <position position="448"/>
    </location>
</feature>
<dbReference type="GO" id="GO:0004252">
    <property type="term" value="F:serine-type endopeptidase activity"/>
    <property type="evidence" value="ECO:0007669"/>
    <property type="project" value="InterPro"/>
</dbReference>
<protein>
    <recommendedName>
        <fullName evidence="4">Peptidase S1 domain-containing protein</fullName>
    </recommendedName>
</protein>
<dbReference type="Pfam" id="PF00089">
    <property type="entry name" value="Trypsin"/>
    <property type="match status" value="1"/>
</dbReference>
<dbReference type="InterPro" id="IPR001254">
    <property type="entry name" value="Trypsin_dom"/>
</dbReference>
<gene>
    <name evidence="5" type="ORF">ONB1V03_LOCUS5973</name>
</gene>
<dbReference type="SUPFAM" id="SSF50494">
    <property type="entry name" value="Trypsin-like serine proteases"/>
    <property type="match status" value="1"/>
</dbReference>
<feature type="domain" description="Peptidase S1" evidence="4">
    <location>
        <begin position="309"/>
        <end position="448"/>
    </location>
</feature>
<dbReference type="PRINTS" id="PR00722">
    <property type="entry name" value="CHYMOTRYPSIN"/>
</dbReference>
<dbReference type="PANTHER" id="PTHR24252:SF7">
    <property type="entry name" value="HYALIN"/>
    <property type="match status" value="1"/>
</dbReference>
<keyword evidence="6" id="KW-1185">Reference proteome</keyword>
<dbReference type="InterPro" id="IPR043504">
    <property type="entry name" value="Peptidase_S1_PA_chymotrypsin"/>
</dbReference>
<dbReference type="PANTHER" id="PTHR24252">
    <property type="entry name" value="ACROSIN-RELATED"/>
    <property type="match status" value="1"/>
</dbReference>
<dbReference type="PROSITE" id="PS50240">
    <property type="entry name" value="TRYPSIN_DOM"/>
    <property type="match status" value="1"/>
</dbReference>
<feature type="compositionally biased region" description="Polar residues" evidence="2">
    <location>
        <begin position="123"/>
        <end position="133"/>
    </location>
</feature>
<dbReference type="SMART" id="SM00020">
    <property type="entry name" value="Tryp_SPc"/>
    <property type="match status" value="1"/>
</dbReference>
<feature type="compositionally biased region" description="Polar residues" evidence="2">
    <location>
        <begin position="171"/>
        <end position="191"/>
    </location>
</feature>
<evidence type="ECO:0000313" key="5">
    <source>
        <dbReference type="EMBL" id="CAD7646906.1"/>
    </source>
</evidence>
<evidence type="ECO:0000256" key="1">
    <source>
        <dbReference type="ARBA" id="ARBA00023157"/>
    </source>
</evidence>
<keyword evidence="1" id="KW-1015">Disulfide bond</keyword>
<evidence type="ECO:0000256" key="3">
    <source>
        <dbReference type="SAM" id="SignalP"/>
    </source>
</evidence>
<dbReference type="Gene3D" id="2.40.10.10">
    <property type="entry name" value="Trypsin-like serine proteases"/>
    <property type="match status" value="1"/>
</dbReference>
<dbReference type="EMBL" id="CAJPVJ010002561">
    <property type="protein sequence ID" value="CAG2166451.1"/>
    <property type="molecule type" value="Genomic_DNA"/>
</dbReference>
<feature type="chain" id="PRO_5035680763" description="Peptidase S1 domain-containing protein" evidence="3">
    <location>
        <begin position="28"/>
        <end position="448"/>
    </location>
</feature>
<feature type="signal peptide" evidence="3">
    <location>
        <begin position="1"/>
        <end position="27"/>
    </location>
</feature>
<name>A0A7R9QJV3_9ACAR</name>
<keyword evidence="3" id="KW-0732">Signal</keyword>
<dbReference type="OrthoDB" id="6506891at2759"/>
<accession>A0A7R9QJV3</accession>
<dbReference type="AlphaFoldDB" id="A0A7R9QJV3"/>
<dbReference type="Proteomes" id="UP000728032">
    <property type="component" value="Unassembled WGS sequence"/>
</dbReference>
<dbReference type="FunFam" id="2.40.10.10:FF:000068">
    <property type="entry name" value="transmembrane protease serine 2"/>
    <property type="match status" value="1"/>
</dbReference>
<feature type="compositionally biased region" description="Low complexity" evidence="2">
    <location>
        <begin position="134"/>
        <end position="158"/>
    </location>
</feature>
<reference evidence="5" key="1">
    <citation type="submission" date="2020-11" db="EMBL/GenBank/DDBJ databases">
        <authorList>
            <person name="Tran Van P."/>
        </authorList>
    </citation>
    <scope>NUCLEOTIDE SEQUENCE</scope>
</reference>